<gene>
    <name evidence="7" type="ORF">GPZ80_28575</name>
</gene>
<keyword evidence="3" id="KW-0805">Transcription regulation</keyword>
<dbReference type="InterPro" id="IPR015421">
    <property type="entry name" value="PyrdxlP-dep_Trfase_major"/>
</dbReference>
<evidence type="ECO:0000256" key="1">
    <source>
        <dbReference type="ARBA" id="ARBA00005384"/>
    </source>
</evidence>
<keyword evidence="7" id="KW-0808">Transferase</keyword>
<dbReference type="InterPro" id="IPR036388">
    <property type="entry name" value="WH-like_DNA-bd_sf"/>
</dbReference>
<dbReference type="Gene3D" id="3.40.640.10">
    <property type="entry name" value="Type I PLP-dependent aspartate aminotransferase-like (Major domain)"/>
    <property type="match status" value="1"/>
</dbReference>
<keyword evidence="2" id="KW-0663">Pyridoxal phosphate</keyword>
<dbReference type="Pfam" id="PF00392">
    <property type="entry name" value="GntR"/>
    <property type="match status" value="1"/>
</dbReference>
<dbReference type="InterPro" id="IPR000524">
    <property type="entry name" value="Tscrpt_reg_HTH_GntR"/>
</dbReference>
<dbReference type="GO" id="GO:0008483">
    <property type="term" value="F:transaminase activity"/>
    <property type="evidence" value="ECO:0007669"/>
    <property type="project" value="UniProtKB-KW"/>
</dbReference>
<dbReference type="EMBL" id="JABVED010000024">
    <property type="protein sequence ID" value="MBC6451124.1"/>
    <property type="molecule type" value="Genomic_DNA"/>
</dbReference>
<dbReference type="InterPro" id="IPR004839">
    <property type="entry name" value="Aminotransferase_I/II_large"/>
</dbReference>
<reference evidence="7 8" key="1">
    <citation type="submission" date="2020-06" db="EMBL/GenBank/DDBJ databases">
        <title>Actinokineospora xiongansis sp. nov., isolated from soil of Baiyangdian.</title>
        <authorList>
            <person name="Zhang X."/>
        </authorList>
    </citation>
    <scope>NUCLEOTIDE SEQUENCE [LARGE SCALE GENOMIC DNA]</scope>
    <source>
        <strain evidence="7 8">HBU206404</strain>
    </source>
</reference>
<dbReference type="PRINTS" id="PR00035">
    <property type="entry name" value="HTHGNTR"/>
</dbReference>
<sequence length="463" mass="49671">MAKNWSTFRELLMPDFAETQRGSRGRTLETALRSAIREGRLPLSTRLPSSRDLAGQLGISRGTVTAAYTQLAAEGFVVSRHGSGTAVACTLVPPDPRAPKSDPVARRWRYDLRPGLPALGAFPRAAWQAATRAGLAALSDDELGYPDPAGLLTLRRELVGYLGRVRAVDAGDVVITHGVAESLALLAAVLRAAGHREVAVEDPTHPGMSEVFAAHGLRPVGVAVDDAGIRVDLLARTGCRVVLVTAAHQFPLGVVLSAHRRRELLAWARERDGLVVEDDYDAEHRYDRPAVAATQALDAERVAYVGSVSKVLAPAIRLGWLVAPTALRDRLVDRKRLSDLGCSPIAQAAFTHLLRSGGYDRHLRRTRQLYRQRRDALLGAVSAELPGWRPHGVAAGLHLVLRLPDGTDDTALQGKLADIGINAPALSGYLVEREAPFPGLVVGYAATTPDRLRAAVSEMAGLS</sequence>
<dbReference type="Gene3D" id="1.10.10.10">
    <property type="entry name" value="Winged helix-like DNA-binding domain superfamily/Winged helix DNA-binding domain"/>
    <property type="match status" value="1"/>
</dbReference>
<evidence type="ECO:0000256" key="2">
    <source>
        <dbReference type="ARBA" id="ARBA00022898"/>
    </source>
</evidence>
<dbReference type="SUPFAM" id="SSF53383">
    <property type="entry name" value="PLP-dependent transferases"/>
    <property type="match status" value="1"/>
</dbReference>
<comment type="caution">
    <text evidence="7">The sequence shown here is derived from an EMBL/GenBank/DDBJ whole genome shotgun (WGS) entry which is preliminary data.</text>
</comment>
<accession>A0ABR7LEH6</accession>
<dbReference type="SMART" id="SM00345">
    <property type="entry name" value="HTH_GNTR"/>
    <property type="match status" value="1"/>
</dbReference>
<evidence type="ECO:0000313" key="8">
    <source>
        <dbReference type="Proteomes" id="UP000734823"/>
    </source>
</evidence>
<protein>
    <submittedName>
        <fullName evidence="7">PLP-dependent aminotransferase family protein</fullName>
    </submittedName>
</protein>
<organism evidence="7 8">
    <name type="scientific">Actinokineospora xionganensis</name>
    <dbReference type="NCBI Taxonomy" id="2684470"/>
    <lineage>
        <taxon>Bacteria</taxon>
        <taxon>Bacillati</taxon>
        <taxon>Actinomycetota</taxon>
        <taxon>Actinomycetes</taxon>
        <taxon>Pseudonocardiales</taxon>
        <taxon>Pseudonocardiaceae</taxon>
        <taxon>Actinokineospora</taxon>
    </lineage>
</organism>
<dbReference type="InterPro" id="IPR015424">
    <property type="entry name" value="PyrdxlP-dep_Trfase"/>
</dbReference>
<evidence type="ECO:0000259" key="6">
    <source>
        <dbReference type="PROSITE" id="PS50949"/>
    </source>
</evidence>
<keyword evidence="4" id="KW-0238">DNA-binding</keyword>
<keyword evidence="8" id="KW-1185">Reference proteome</keyword>
<dbReference type="SUPFAM" id="SSF46785">
    <property type="entry name" value="Winged helix' DNA-binding domain"/>
    <property type="match status" value="1"/>
</dbReference>
<dbReference type="Pfam" id="PF00155">
    <property type="entry name" value="Aminotran_1_2"/>
    <property type="match status" value="1"/>
</dbReference>
<dbReference type="RefSeq" id="WP_187224199.1">
    <property type="nucleotide sequence ID" value="NZ_JABVED010000024.1"/>
</dbReference>
<dbReference type="PROSITE" id="PS50949">
    <property type="entry name" value="HTH_GNTR"/>
    <property type="match status" value="1"/>
</dbReference>
<dbReference type="PANTHER" id="PTHR46577:SF1">
    <property type="entry name" value="HTH-TYPE TRANSCRIPTIONAL REGULATORY PROTEIN GABR"/>
    <property type="match status" value="1"/>
</dbReference>
<comment type="similarity">
    <text evidence="1">In the C-terminal section; belongs to the class-I pyridoxal-phosphate-dependent aminotransferase family.</text>
</comment>
<evidence type="ECO:0000313" key="7">
    <source>
        <dbReference type="EMBL" id="MBC6451124.1"/>
    </source>
</evidence>
<evidence type="ECO:0000256" key="3">
    <source>
        <dbReference type="ARBA" id="ARBA00023015"/>
    </source>
</evidence>
<dbReference type="PANTHER" id="PTHR46577">
    <property type="entry name" value="HTH-TYPE TRANSCRIPTIONAL REGULATORY PROTEIN GABR"/>
    <property type="match status" value="1"/>
</dbReference>
<dbReference type="CDD" id="cd00609">
    <property type="entry name" value="AAT_like"/>
    <property type="match status" value="1"/>
</dbReference>
<name>A0ABR7LEH6_9PSEU</name>
<proteinExistence type="inferred from homology"/>
<dbReference type="CDD" id="cd07377">
    <property type="entry name" value="WHTH_GntR"/>
    <property type="match status" value="1"/>
</dbReference>
<evidence type="ECO:0000256" key="5">
    <source>
        <dbReference type="ARBA" id="ARBA00023163"/>
    </source>
</evidence>
<evidence type="ECO:0000256" key="4">
    <source>
        <dbReference type="ARBA" id="ARBA00023125"/>
    </source>
</evidence>
<keyword evidence="5" id="KW-0804">Transcription</keyword>
<dbReference type="InterPro" id="IPR051446">
    <property type="entry name" value="HTH_trans_reg/aminotransferase"/>
</dbReference>
<dbReference type="Proteomes" id="UP000734823">
    <property type="component" value="Unassembled WGS sequence"/>
</dbReference>
<keyword evidence="7" id="KW-0032">Aminotransferase</keyword>
<dbReference type="InterPro" id="IPR036390">
    <property type="entry name" value="WH_DNA-bd_sf"/>
</dbReference>
<feature type="domain" description="HTH gntR-type" evidence="6">
    <location>
        <begin position="22"/>
        <end position="90"/>
    </location>
</feature>